<gene>
    <name evidence="1" type="ORF">SAMN04488589_1741</name>
</gene>
<dbReference type="AlphaFoldDB" id="A0A7Z7FEJ0"/>
<evidence type="ECO:0000313" key="2">
    <source>
        <dbReference type="Proteomes" id="UP000199259"/>
    </source>
</evidence>
<name>A0A7Z7FEJ0_9EURY</name>
<proteinExistence type="predicted"/>
<accession>A0A7Z7FEJ0</accession>
<organism evidence="1 2">
    <name type="scientific">Methanolobus vulcani</name>
    <dbReference type="NCBI Taxonomy" id="38026"/>
    <lineage>
        <taxon>Archaea</taxon>
        <taxon>Methanobacteriati</taxon>
        <taxon>Methanobacteriota</taxon>
        <taxon>Stenosarchaea group</taxon>
        <taxon>Methanomicrobia</taxon>
        <taxon>Methanosarcinales</taxon>
        <taxon>Methanosarcinaceae</taxon>
        <taxon>Methanolobus</taxon>
    </lineage>
</organism>
<evidence type="ECO:0000313" key="1">
    <source>
        <dbReference type="EMBL" id="SDF93638.1"/>
    </source>
</evidence>
<sequence>MKRVFENIDDFGTIVKIRAFDLQDYNIDEICLKTKKGHLFESLFYYGKWMDRGYRSKKDAQIHLYEMLTVYTRDIYQVERMFSKSALCSEKWKKCSAYREEIRNAALERTNQKLNEPSWINCNFTEEIVWS</sequence>
<protein>
    <submittedName>
        <fullName evidence="1">Uncharacterized protein</fullName>
    </submittedName>
</protein>
<dbReference type="Proteomes" id="UP000199259">
    <property type="component" value="Unassembled WGS sequence"/>
</dbReference>
<reference evidence="1 2" key="1">
    <citation type="submission" date="2016-10" db="EMBL/GenBank/DDBJ databases">
        <authorList>
            <person name="Varghese N."/>
            <person name="Submissions S."/>
        </authorList>
    </citation>
    <scope>NUCLEOTIDE SEQUENCE [LARGE SCALE GENOMIC DNA]</scope>
    <source>
        <strain evidence="1 2">PL 12/M</strain>
    </source>
</reference>
<keyword evidence="2" id="KW-1185">Reference proteome</keyword>
<dbReference type="RefSeq" id="WP_091710076.1">
    <property type="nucleotide sequence ID" value="NZ_FNCA01000005.1"/>
</dbReference>
<comment type="caution">
    <text evidence="1">The sequence shown here is derived from an EMBL/GenBank/DDBJ whole genome shotgun (WGS) entry which is preliminary data.</text>
</comment>
<dbReference type="EMBL" id="FNCA01000005">
    <property type="protein sequence ID" value="SDF93638.1"/>
    <property type="molecule type" value="Genomic_DNA"/>
</dbReference>